<protein>
    <submittedName>
        <fullName evidence="2">Uncharacterized protein</fullName>
    </submittedName>
</protein>
<dbReference type="EMBL" id="BAABUJ010000056">
    <property type="protein sequence ID" value="GAA5806065.1"/>
    <property type="molecule type" value="Genomic_DNA"/>
</dbReference>
<dbReference type="Pfam" id="PF13430">
    <property type="entry name" value="DUF4112"/>
    <property type="match status" value="1"/>
</dbReference>
<reference evidence="2 3" key="1">
    <citation type="submission" date="2024-04" db="EMBL/GenBank/DDBJ databases">
        <title>genome sequences of Mucor flavus KT1a and Helicostylum pulchrum KT1b strains isolation_sourced from the surface of a dry-aged beef.</title>
        <authorList>
            <person name="Toyotome T."/>
            <person name="Hosono M."/>
            <person name="Torimaru M."/>
            <person name="Fukuda K."/>
            <person name="Mikami N."/>
        </authorList>
    </citation>
    <scope>NUCLEOTIDE SEQUENCE [LARGE SCALE GENOMIC DNA]</scope>
    <source>
        <strain evidence="2 3">KT1b</strain>
    </source>
</reference>
<gene>
    <name evidence="2" type="ORF">HPULCUR_011593</name>
</gene>
<keyword evidence="3" id="KW-1185">Reference proteome</keyword>
<evidence type="ECO:0000313" key="3">
    <source>
        <dbReference type="Proteomes" id="UP001476247"/>
    </source>
</evidence>
<dbReference type="Proteomes" id="UP001476247">
    <property type="component" value="Unassembled WGS sequence"/>
</dbReference>
<keyword evidence="1" id="KW-0472">Membrane</keyword>
<evidence type="ECO:0000313" key="2">
    <source>
        <dbReference type="EMBL" id="GAA5806065.1"/>
    </source>
</evidence>
<sequence>MSKEAIAKYALKSFAGSQSQSSNAAYQKQQEEIQVKKNWWKKTQAPHSVLSLEEQKILKRVKGRAHFLDRGLSCCCFQVGFDGIIGFVPVIGDFIGLLFSLQLVHIAMEADIPPELISRMMFNVGFDFMIGLVPIVGDIIDIMYKCNTKNAILLESYLIKRRKKMLTDNPQMDIPLRPVTQH</sequence>
<feature type="transmembrane region" description="Helical" evidence="1">
    <location>
        <begin position="120"/>
        <end position="140"/>
    </location>
</feature>
<dbReference type="PANTHER" id="PTHR35519:SF2">
    <property type="entry name" value="PH DOMAIN PROTEIN"/>
    <property type="match status" value="1"/>
</dbReference>
<feature type="transmembrane region" description="Helical" evidence="1">
    <location>
        <begin position="87"/>
        <end position="108"/>
    </location>
</feature>
<dbReference type="PANTHER" id="PTHR35519">
    <property type="entry name" value="MEMBRANE PROTEINS"/>
    <property type="match status" value="1"/>
</dbReference>
<keyword evidence="1" id="KW-1133">Transmembrane helix</keyword>
<organism evidence="2 3">
    <name type="scientific">Helicostylum pulchrum</name>
    <dbReference type="NCBI Taxonomy" id="562976"/>
    <lineage>
        <taxon>Eukaryota</taxon>
        <taxon>Fungi</taxon>
        <taxon>Fungi incertae sedis</taxon>
        <taxon>Mucoromycota</taxon>
        <taxon>Mucoromycotina</taxon>
        <taxon>Mucoromycetes</taxon>
        <taxon>Mucorales</taxon>
        <taxon>Mucorineae</taxon>
        <taxon>Mucoraceae</taxon>
        <taxon>Helicostylum</taxon>
    </lineage>
</organism>
<name>A0ABP9YGT9_9FUNG</name>
<comment type="caution">
    <text evidence="2">The sequence shown here is derived from an EMBL/GenBank/DDBJ whole genome shotgun (WGS) entry which is preliminary data.</text>
</comment>
<evidence type="ECO:0000256" key="1">
    <source>
        <dbReference type="SAM" id="Phobius"/>
    </source>
</evidence>
<dbReference type="InterPro" id="IPR025187">
    <property type="entry name" value="DUF4112"/>
</dbReference>
<accession>A0ABP9YGT9</accession>
<proteinExistence type="predicted"/>
<keyword evidence="1" id="KW-0812">Transmembrane</keyword>